<dbReference type="HAMAP" id="MF_01877">
    <property type="entry name" value="16SrRNA_methyltr_I"/>
    <property type="match status" value="1"/>
</dbReference>
<dbReference type="PANTHER" id="PTHR46111">
    <property type="entry name" value="RIBOSOMAL RNA SMALL SUBUNIT METHYLTRANSFERASE I"/>
    <property type="match status" value="1"/>
</dbReference>
<evidence type="ECO:0000256" key="4">
    <source>
        <dbReference type="ARBA" id="ARBA00022679"/>
    </source>
</evidence>
<accession>A0A1G1L283</accession>
<dbReference type="Proteomes" id="UP000178187">
    <property type="component" value="Unassembled WGS sequence"/>
</dbReference>
<comment type="caution">
    <text evidence="8">The sequence shown here is derived from an EMBL/GenBank/DDBJ whole genome shotgun (WGS) entry which is preliminary data.</text>
</comment>
<dbReference type="FunFam" id="3.30.950.10:FF:000002">
    <property type="entry name" value="Ribosomal RNA small subunit methyltransferase I"/>
    <property type="match status" value="1"/>
</dbReference>
<organism evidence="8 9">
    <name type="scientific">Candidatus Danuiimicrobium aquiferis</name>
    <dbReference type="NCBI Taxonomy" id="1801832"/>
    <lineage>
        <taxon>Bacteria</taxon>
        <taxon>Pseudomonadati</taxon>
        <taxon>Candidatus Omnitrophota</taxon>
        <taxon>Candidatus Danuiimicrobium</taxon>
    </lineage>
</organism>
<evidence type="ECO:0000256" key="1">
    <source>
        <dbReference type="ARBA" id="ARBA00022490"/>
    </source>
</evidence>
<keyword evidence="1 6" id="KW-0963">Cytoplasm</keyword>
<dbReference type="EC" id="2.1.1.198" evidence="6"/>
<evidence type="ECO:0000256" key="5">
    <source>
        <dbReference type="ARBA" id="ARBA00022691"/>
    </source>
</evidence>
<comment type="function">
    <text evidence="6">Catalyzes the 2'-O-methylation of the ribose of cytidine 1402 (C1402) in 16S rRNA.</text>
</comment>
<name>A0A1G1L283_9BACT</name>
<dbReference type="InterPro" id="IPR035996">
    <property type="entry name" value="4pyrrol_Methylase_sf"/>
</dbReference>
<comment type="similarity">
    <text evidence="6">Belongs to the methyltransferase superfamily. RsmI family.</text>
</comment>
<keyword evidence="2 6" id="KW-0698">rRNA processing</keyword>
<proteinExistence type="inferred from homology"/>
<keyword evidence="5 6" id="KW-0949">S-adenosyl-L-methionine</keyword>
<protein>
    <recommendedName>
        <fullName evidence="6">Ribosomal RNA small subunit methyltransferase I</fullName>
        <ecNumber evidence="6">2.1.1.198</ecNumber>
    </recommendedName>
    <alternativeName>
        <fullName evidence="6">16S rRNA 2'-O-ribose C1402 methyltransferase</fullName>
    </alternativeName>
    <alternativeName>
        <fullName evidence="6">rRNA (cytidine-2'-O-)-methyltransferase RsmI</fullName>
    </alternativeName>
</protein>
<evidence type="ECO:0000313" key="9">
    <source>
        <dbReference type="Proteomes" id="UP000178187"/>
    </source>
</evidence>
<dbReference type="InterPro" id="IPR008189">
    <property type="entry name" value="rRNA_ssu_MeTfrase_I"/>
</dbReference>
<dbReference type="CDD" id="cd11648">
    <property type="entry name" value="RsmI"/>
    <property type="match status" value="1"/>
</dbReference>
<dbReference type="PANTHER" id="PTHR46111:SF1">
    <property type="entry name" value="RIBOSOMAL RNA SMALL SUBUNIT METHYLTRANSFERASE I"/>
    <property type="match status" value="1"/>
</dbReference>
<keyword evidence="3 6" id="KW-0489">Methyltransferase</keyword>
<dbReference type="GO" id="GO:0070677">
    <property type="term" value="F:rRNA (cytosine-2'-O-)-methyltransferase activity"/>
    <property type="evidence" value="ECO:0007669"/>
    <property type="project" value="UniProtKB-UniRule"/>
</dbReference>
<gene>
    <name evidence="6" type="primary">rsmI</name>
    <name evidence="8" type="ORF">A3G33_02200</name>
</gene>
<comment type="catalytic activity">
    <reaction evidence="6">
        <text>cytidine(1402) in 16S rRNA + S-adenosyl-L-methionine = 2'-O-methylcytidine(1402) in 16S rRNA + S-adenosyl-L-homocysteine + H(+)</text>
        <dbReference type="Rhea" id="RHEA:42924"/>
        <dbReference type="Rhea" id="RHEA-COMP:10285"/>
        <dbReference type="Rhea" id="RHEA-COMP:10286"/>
        <dbReference type="ChEBI" id="CHEBI:15378"/>
        <dbReference type="ChEBI" id="CHEBI:57856"/>
        <dbReference type="ChEBI" id="CHEBI:59789"/>
        <dbReference type="ChEBI" id="CHEBI:74495"/>
        <dbReference type="ChEBI" id="CHEBI:82748"/>
        <dbReference type="EC" id="2.1.1.198"/>
    </reaction>
</comment>
<sequence>MGTLYIVATPIGNLEDMTLRAVRILKEVDFVVCEDSRRSGMLLKHLEIKKPFQSLHDHSQRSKIDFILSELRSGKRAALVSDAGTPLVSDPGYPLVRDAIREGIRVEAIPGPSAFVNALVVSGLPMHEFSFLGYLPQKEKARGDMLSELSREKRTLVFYESPHRILKSMKNMLDIFGDRRVSVSREMTKKFEETCRGKLSEVLEYFGKKKVLGELVVVVEGAES</sequence>
<dbReference type="SUPFAM" id="SSF53790">
    <property type="entry name" value="Tetrapyrrole methylase"/>
    <property type="match status" value="1"/>
</dbReference>
<dbReference type="InterPro" id="IPR018063">
    <property type="entry name" value="SAM_MeTrfase_RsmI_CS"/>
</dbReference>
<evidence type="ECO:0000313" key="8">
    <source>
        <dbReference type="EMBL" id="OGW99228.1"/>
    </source>
</evidence>
<reference evidence="8 9" key="1">
    <citation type="journal article" date="2016" name="Nat. Commun.">
        <title>Thousands of microbial genomes shed light on interconnected biogeochemical processes in an aquifer system.</title>
        <authorList>
            <person name="Anantharaman K."/>
            <person name="Brown C.T."/>
            <person name="Hug L.A."/>
            <person name="Sharon I."/>
            <person name="Castelle C.J."/>
            <person name="Probst A.J."/>
            <person name="Thomas B.C."/>
            <person name="Singh A."/>
            <person name="Wilkins M.J."/>
            <person name="Karaoz U."/>
            <person name="Brodie E.L."/>
            <person name="Williams K.H."/>
            <person name="Hubbard S.S."/>
            <person name="Banfield J.F."/>
        </authorList>
    </citation>
    <scope>NUCLEOTIDE SEQUENCE [LARGE SCALE GENOMIC DNA]</scope>
</reference>
<dbReference type="PIRSF" id="PIRSF005917">
    <property type="entry name" value="MTase_YraL"/>
    <property type="match status" value="1"/>
</dbReference>
<dbReference type="EMBL" id="MHFR01000012">
    <property type="protein sequence ID" value="OGW99228.1"/>
    <property type="molecule type" value="Genomic_DNA"/>
</dbReference>
<dbReference type="InterPro" id="IPR014777">
    <property type="entry name" value="4pyrrole_Mease_sub1"/>
</dbReference>
<dbReference type="AlphaFoldDB" id="A0A1G1L283"/>
<evidence type="ECO:0000259" key="7">
    <source>
        <dbReference type="Pfam" id="PF00590"/>
    </source>
</evidence>
<dbReference type="InterPro" id="IPR014776">
    <property type="entry name" value="4pyrrole_Mease_sub2"/>
</dbReference>
<feature type="domain" description="Tetrapyrrole methylase" evidence="7">
    <location>
        <begin position="3"/>
        <end position="202"/>
    </location>
</feature>
<dbReference type="Gene3D" id="3.30.950.10">
    <property type="entry name" value="Methyltransferase, Cobalt-precorrin-4 Transmethylase, Domain 2"/>
    <property type="match status" value="1"/>
</dbReference>
<comment type="subcellular location">
    <subcellularLocation>
        <location evidence="6">Cytoplasm</location>
    </subcellularLocation>
</comment>
<dbReference type="NCBIfam" id="TIGR00096">
    <property type="entry name" value="16S rRNA (cytidine(1402)-2'-O)-methyltransferase"/>
    <property type="match status" value="1"/>
</dbReference>
<dbReference type="FunFam" id="3.40.1010.10:FF:000007">
    <property type="entry name" value="Ribosomal RNA small subunit methyltransferase I"/>
    <property type="match status" value="1"/>
</dbReference>
<evidence type="ECO:0000256" key="2">
    <source>
        <dbReference type="ARBA" id="ARBA00022552"/>
    </source>
</evidence>
<keyword evidence="4 6" id="KW-0808">Transferase</keyword>
<dbReference type="GO" id="GO:0005737">
    <property type="term" value="C:cytoplasm"/>
    <property type="evidence" value="ECO:0007669"/>
    <property type="project" value="UniProtKB-SubCell"/>
</dbReference>
<evidence type="ECO:0000256" key="3">
    <source>
        <dbReference type="ARBA" id="ARBA00022603"/>
    </source>
</evidence>
<dbReference type="Gene3D" id="3.40.1010.10">
    <property type="entry name" value="Cobalt-precorrin-4 Transmethylase, Domain 1"/>
    <property type="match status" value="1"/>
</dbReference>
<dbReference type="Pfam" id="PF00590">
    <property type="entry name" value="TP_methylase"/>
    <property type="match status" value="1"/>
</dbReference>
<dbReference type="InterPro" id="IPR000878">
    <property type="entry name" value="4pyrrol_Mease"/>
</dbReference>
<evidence type="ECO:0000256" key="6">
    <source>
        <dbReference type="HAMAP-Rule" id="MF_01877"/>
    </source>
</evidence>
<dbReference type="PROSITE" id="PS01296">
    <property type="entry name" value="RSMI"/>
    <property type="match status" value="1"/>
</dbReference>